<dbReference type="SUPFAM" id="SSF54211">
    <property type="entry name" value="Ribosomal protein S5 domain 2-like"/>
    <property type="match status" value="1"/>
</dbReference>
<dbReference type="GO" id="GO:0005737">
    <property type="term" value="C:cytoplasm"/>
    <property type="evidence" value="ECO:0007669"/>
    <property type="project" value="UniProtKB-ARBA"/>
</dbReference>
<dbReference type="FunFam" id="3.30.230.10:FF:000002">
    <property type="entry name" value="30S ribosomal protein S5"/>
    <property type="match status" value="1"/>
</dbReference>
<dbReference type="InterPro" id="IPR013810">
    <property type="entry name" value="Ribosomal_uS5_N"/>
</dbReference>
<protein>
    <recommendedName>
        <fullName evidence="6 7">Small ribosomal subunit protein uS5</fullName>
    </recommendedName>
</protein>
<dbReference type="EMBL" id="MHIE01000001">
    <property type="protein sequence ID" value="OGY46748.1"/>
    <property type="molecule type" value="Genomic_DNA"/>
</dbReference>
<evidence type="ECO:0000256" key="4">
    <source>
        <dbReference type="ARBA" id="ARBA00022980"/>
    </source>
</evidence>
<dbReference type="InterPro" id="IPR014721">
    <property type="entry name" value="Ribsml_uS5_D2-typ_fold_subgr"/>
</dbReference>
<dbReference type="Gene3D" id="3.30.230.10">
    <property type="match status" value="1"/>
</dbReference>
<keyword evidence="4 7" id="KW-0689">Ribosomal protein</keyword>
<feature type="region of interest" description="Disordered" evidence="9">
    <location>
        <begin position="1"/>
        <end position="22"/>
    </location>
</feature>
<comment type="caution">
    <text evidence="11">The sequence shown here is derived from an EMBL/GenBank/DDBJ whole genome shotgun (WGS) entry which is preliminary data.</text>
</comment>
<dbReference type="Proteomes" id="UP000178240">
    <property type="component" value="Unassembled WGS sequence"/>
</dbReference>
<dbReference type="PROSITE" id="PS00585">
    <property type="entry name" value="RIBOSOMAL_S5"/>
    <property type="match status" value="1"/>
</dbReference>
<evidence type="ECO:0000256" key="3">
    <source>
        <dbReference type="ARBA" id="ARBA00022884"/>
    </source>
</evidence>
<sequence>MPTESKPKNSRSFGRRDQKSSDDGFEQAIIDIARVTRVMAGGKRMRFRACVVIGDKKGKVGMAVAKGADVTLAVNKAVTKARKNLISVVTINGTLPHRVDAKYGAARVLMKPAPAGSGIIAGGAVRSVLELAGVSNVVAKILGSKNKINNVLATMNALLKLKRPDPKKTDKNNEDKK</sequence>
<proteinExistence type="inferred from homology"/>
<dbReference type="STRING" id="1797535.A2744_01150"/>
<keyword evidence="3 7" id="KW-0694">RNA-binding</keyword>
<dbReference type="GO" id="GO:0006412">
    <property type="term" value="P:translation"/>
    <property type="evidence" value="ECO:0007669"/>
    <property type="project" value="UniProtKB-UniRule"/>
</dbReference>
<reference evidence="11 12" key="1">
    <citation type="journal article" date="2016" name="Nat. Commun.">
        <title>Thousands of microbial genomes shed light on interconnected biogeochemical processes in an aquifer system.</title>
        <authorList>
            <person name="Anantharaman K."/>
            <person name="Brown C.T."/>
            <person name="Hug L.A."/>
            <person name="Sharon I."/>
            <person name="Castelle C.J."/>
            <person name="Probst A.J."/>
            <person name="Thomas B.C."/>
            <person name="Singh A."/>
            <person name="Wilkins M.J."/>
            <person name="Karaoz U."/>
            <person name="Brodie E.L."/>
            <person name="Williams K.H."/>
            <person name="Hubbard S.S."/>
            <person name="Banfield J.F."/>
        </authorList>
    </citation>
    <scope>NUCLEOTIDE SEQUENCE [LARGE SCALE GENOMIC DNA]</scope>
</reference>
<dbReference type="Gene3D" id="3.30.160.20">
    <property type="match status" value="1"/>
</dbReference>
<dbReference type="GO" id="GO:0003735">
    <property type="term" value="F:structural constituent of ribosome"/>
    <property type="evidence" value="ECO:0007669"/>
    <property type="project" value="UniProtKB-UniRule"/>
</dbReference>
<gene>
    <name evidence="7" type="primary">rpsE</name>
    <name evidence="11" type="ORF">A2744_01150</name>
</gene>
<dbReference type="Pfam" id="PF00333">
    <property type="entry name" value="Ribosomal_S5"/>
    <property type="match status" value="1"/>
</dbReference>
<evidence type="ECO:0000256" key="5">
    <source>
        <dbReference type="ARBA" id="ARBA00023274"/>
    </source>
</evidence>
<evidence type="ECO:0000313" key="11">
    <source>
        <dbReference type="EMBL" id="OGY46748.1"/>
    </source>
</evidence>
<organism evidence="11 12">
    <name type="scientific">Candidatus Buchananbacteria bacterium RIFCSPHIGHO2_01_FULL_44_11</name>
    <dbReference type="NCBI Taxonomy" id="1797535"/>
    <lineage>
        <taxon>Bacteria</taxon>
        <taxon>Candidatus Buchananiibacteriota</taxon>
    </lineage>
</organism>
<evidence type="ECO:0000256" key="8">
    <source>
        <dbReference type="RuleBase" id="RU003823"/>
    </source>
</evidence>
<dbReference type="GO" id="GO:0015935">
    <property type="term" value="C:small ribosomal subunit"/>
    <property type="evidence" value="ECO:0007669"/>
    <property type="project" value="InterPro"/>
</dbReference>
<evidence type="ECO:0000256" key="2">
    <source>
        <dbReference type="ARBA" id="ARBA00022730"/>
    </source>
</evidence>
<dbReference type="InterPro" id="IPR005324">
    <property type="entry name" value="Ribosomal_uS5_C"/>
</dbReference>
<dbReference type="Pfam" id="PF03719">
    <property type="entry name" value="Ribosomal_S5_C"/>
    <property type="match status" value="1"/>
</dbReference>
<comment type="similarity">
    <text evidence="1 7 8">Belongs to the universal ribosomal protein uS5 family.</text>
</comment>
<evidence type="ECO:0000256" key="1">
    <source>
        <dbReference type="ARBA" id="ARBA00008945"/>
    </source>
</evidence>
<dbReference type="InterPro" id="IPR005712">
    <property type="entry name" value="Ribosomal_uS5_bac-type"/>
</dbReference>
<evidence type="ECO:0000259" key="10">
    <source>
        <dbReference type="PROSITE" id="PS50881"/>
    </source>
</evidence>
<comment type="domain">
    <text evidence="7">The N-terminal domain interacts with the head of the 30S subunit; the C-terminal domain interacts with the body and contacts protein S4. The interaction surface between S4 and S5 is involved in control of translational fidelity.</text>
</comment>
<evidence type="ECO:0000256" key="6">
    <source>
        <dbReference type="ARBA" id="ARBA00035255"/>
    </source>
</evidence>
<comment type="subunit">
    <text evidence="7">Part of the 30S ribosomal subunit. Contacts proteins S4 and S8.</text>
</comment>
<dbReference type="PANTHER" id="PTHR48432">
    <property type="entry name" value="S5 DRBM DOMAIN-CONTAINING PROTEIN"/>
    <property type="match status" value="1"/>
</dbReference>
<keyword evidence="2 7" id="KW-0699">rRNA-binding</keyword>
<dbReference type="InterPro" id="IPR000851">
    <property type="entry name" value="Ribosomal_uS5"/>
</dbReference>
<dbReference type="AlphaFoldDB" id="A0A1G1Y367"/>
<dbReference type="NCBIfam" id="TIGR01021">
    <property type="entry name" value="rpsE_bact"/>
    <property type="match status" value="1"/>
</dbReference>
<dbReference type="InterPro" id="IPR020568">
    <property type="entry name" value="Ribosomal_Su5_D2-typ_SF"/>
</dbReference>
<dbReference type="HAMAP" id="MF_01307_B">
    <property type="entry name" value="Ribosomal_uS5_B"/>
    <property type="match status" value="1"/>
</dbReference>
<feature type="domain" description="S5 DRBM" evidence="10">
    <location>
        <begin position="25"/>
        <end position="88"/>
    </location>
</feature>
<dbReference type="GO" id="GO:0019843">
    <property type="term" value="F:rRNA binding"/>
    <property type="evidence" value="ECO:0007669"/>
    <property type="project" value="UniProtKB-UniRule"/>
</dbReference>
<dbReference type="PROSITE" id="PS50881">
    <property type="entry name" value="S5_DSRBD"/>
    <property type="match status" value="1"/>
</dbReference>
<dbReference type="InterPro" id="IPR018192">
    <property type="entry name" value="Ribosomal_uS5_N_CS"/>
</dbReference>
<evidence type="ECO:0000256" key="9">
    <source>
        <dbReference type="SAM" id="MobiDB-lite"/>
    </source>
</evidence>
<name>A0A1G1Y367_9BACT</name>
<dbReference type="PANTHER" id="PTHR48432:SF1">
    <property type="entry name" value="S5 DRBM DOMAIN-CONTAINING PROTEIN"/>
    <property type="match status" value="1"/>
</dbReference>
<comment type="function">
    <text evidence="7">With S4 and S12 plays an important role in translational accuracy.</text>
</comment>
<dbReference type="SUPFAM" id="SSF54768">
    <property type="entry name" value="dsRNA-binding domain-like"/>
    <property type="match status" value="1"/>
</dbReference>
<evidence type="ECO:0000313" key="12">
    <source>
        <dbReference type="Proteomes" id="UP000178240"/>
    </source>
</evidence>
<evidence type="ECO:0000256" key="7">
    <source>
        <dbReference type="HAMAP-Rule" id="MF_01307"/>
    </source>
</evidence>
<keyword evidence="5 7" id="KW-0687">Ribonucleoprotein</keyword>
<accession>A0A1G1Y367</accession>
<comment type="function">
    <text evidence="7">Located at the back of the 30S subunit body where it stabilizes the conformation of the head with respect to the body.</text>
</comment>